<dbReference type="PANTHER" id="PTHR39953:SF1">
    <property type="entry name" value="RE54151P"/>
    <property type="match status" value="1"/>
</dbReference>
<proteinExistence type="predicted"/>
<dbReference type="EMBL" id="JAWQEG010000787">
    <property type="protein sequence ID" value="KAK3885584.1"/>
    <property type="molecule type" value="Genomic_DNA"/>
</dbReference>
<dbReference type="SUPFAM" id="SSF52980">
    <property type="entry name" value="Restriction endonuclease-like"/>
    <property type="match status" value="1"/>
</dbReference>
<dbReference type="InterPro" id="IPR019080">
    <property type="entry name" value="YqaJ_viral_recombinase"/>
</dbReference>
<feature type="domain" description="YqaJ viral recombinase" evidence="1">
    <location>
        <begin position="273"/>
        <end position="404"/>
    </location>
</feature>
<dbReference type="PANTHER" id="PTHR39953">
    <property type="entry name" value="RE54151P"/>
    <property type="match status" value="1"/>
</dbReference>
<protein>
    <recommendedName>
        <fullName evidence="1">YqaJ viral recombinase domain-containing protein</fullName>
    </recommendedName>
</protein>
<dbReference type="GO" id="GO:0006281">
    <property type="term" value="P:DNA repair"/>
    <property type="evidence" value="ECO:0007669"/>
    <property type="project" value="UniProtKB-ARBA"/>
</dbReference>
<evidence type="ECO:0000259" key="1">
    <source>
        <dbReference type="Pfam" id="PF09588"/>
    </source>
</evidence>
<comment type="caution">
    <text evidence="2">The sequence shown here is derived from an EMBL/GenBank/DDBJ whole genome shotgun (WGS) entry which is preliminary data.</text>
</comment>
<dbReference type="CDD" id="cd22343">
    <property type="entry name" value="PDDEXK_lambda_exonuclease-like"/>
    <property type="match status" value="1"/>
</dbReference>
<accession>A0AAE1G384</accession>
<evidence type="ECO:0000313" key="3">
    <source>
        <dbReference type="Proteomes" id="UP001286313"/>
    </source>
</evidence>
<gene>
    <name evidence="2" type="ORF">Pcinc_010212</name>
</gene>
<keyword evidence="3" id="KW-1185">Reference proteome</keyword>
<dbReference type="InterPro" id="IPR011335">
    <property type="entry name" value="Restrct_endonuc-II-like"/>
</dbReference>
<sequence length="459" mass="51554">MATPAQNYALQGKQLVKVGQLLPGFSKADDRNLPKVDLYMIVDFFQELRHPAMKHVKMQRSAGVDYGTDAVGYVQLRRADGICEIVGRIPPEHKVSSKPYRVVVKIDETSEKVVDAKCMDCAAAEGYCKHAVAFLGWLQRRSMEKSVTSTTSYWKKARLSNVTVETKTTALETLRPNPRKKTKTEYNASGSFLTAVLENAPEGTTGLIFDHLAFKPHKGEELGIDRLLQDFLKDQIGEPDCDQFLLYCKQKMTDELCDLINKGTVLQAKSPLWHAVRFSRVTASKAYDAAHSSGNINSSLVMSVIGAARLKDTDAMKRGRKLEHSVLNEVRSQLGKINPTGIFLTPRYPVMGASPDGITEDGQSIVEVKCPTTQKNFRKYVKNDGCVAAKHLAQVQMLMHIANRKQAYFCVAHPDFELKKNVKIVKVMYDPVYSEDLMLKCQNFWEKTVFLELCRVYSN</sequence>
<dbReference type="Pfam" id="PF09588">
    <property type="entry name" value="YqaJ"/>
    <property type="match status" value="1"/>
</dbReference>
<dbReference type="AlphaFoldDB" id="A0AAE1G384"/>
<evidence type="ECO:0000313" key="2">
    <source>
        <dbReference type="EMBL" id="KAK3885584.1"/>
    </source>
</evidence>
<reference evidence="2" key="1">
    <citation type="submission" date="2023-10" db="EMBL/GenBank/DDBJ databases">
        <title>Genome assemblies of two species of porcelain crab, Petrolisthes cinctipes and Petrolisthes manimaculis (Anomura: Porcellanidae).</title>
        <authorList>
            <person name="Angst P."/>
        </authorList>
    </citation>
    <scope>NUCLEOTIDE SEQUENCE</scope>
    <source>
        <strain evidence="2">PB745_01</strain>
        <tissue evidence="2">Gill</tissue>
    </source>
</reference>
<dbReference type="Gene3D" id="3.90.320.10">
    <property type="match status" value="1"/>
</dbReference>
<organism evidence="2 3">
    <name type="scientific">Petrolisthes cinctipes</name>
    <name type="common">Flat porcelain crab</name>
    <dbReference type="NCBI Taxonomy" id="88211"/>
    <lineage>
        <taxon>Eukaryota</taxon>
        <taxon>Metazoa</taxon>
        <taxon>Ecdysozoa</taxon>
        <taxon>Arthropoda</taxon>
        <taxon>Crustacea</taxon>
        <taxon>Multicrustacea</taxon>
        <taxon>Malacostraca</taxon>
        <taxon>Eumalacostraca</taxon>
        <taxon>Eucarida</taxon>
        <taxon>Decapoda</taxon>
        <taxon>Pleocyemata</taxon>
        <taxon>Anomura</taxon>
        <taxon>Galatheoidea</taxon>
        <taxon>Porcellanidae</taxon>
        <taxon>Petrolisthes</taxon>
    </lineage>
</organism>
<dbReference type="Proteomes" id="UP001286313">
    <property type="component" value="Unassembled WGS sequence"/>
</dbReference>
<dbReference type="InterPro" id="IPR011604">
    <property type="entry name" value="PDDEXK-like_dom_sf"/>
</dbReference>
<name>A0AAE1G384_PETCI</name>